<comment type="caution">
    <text evidence="1">The sequence shown here is derived from an EMBL/GenBank/DDBJ whole genome shotgun (WGS) entry which is preliminary data.</text>
</comment>
<dbReference type="GO" id="GO:0032991">
    <property type="term" value="C:protein-containing complex"/>
    <property type="evidence" value="ECO:0007669"/>
    <property type="project" value="UniProtKB-ARBA"/>
</dbReference>
<dbReference type="AlphaFoldDB" id="A0AAN8WLD9"/>
<dbReference type="InterPro" id="IPR036465">
    <property type="entry name" value="vWFA_dom_sf"/>
</dbReference>
<protein>
    <submittedName>
        <fullName evidence="1">Uncharacterized protein</fullName>
    </submittedName>
</protein>
<reference evidence="1 2" key="1">
    <citation type="submission" date="2023-11" db="EMBL/GenBank/DDBJ databases">
        <title>Halocaridina rubra genome assembly.</title>
        <authorList>
            <person name="Smith C."/>
        </authorList>
    </citation>
    <scope>NUCLEOTIDE SEQUENCE [LARGE SCALE GENOMIC DNA]</scope>
    <source>
        <strain evidence="1">EP-1</strain>
        <tissue evidence="1">Whole</tissue>
    </source>
</reference>
<dbReference type="Gene3D" id="3.40.50.410">
    <property type="entry name" value="von Willebrand factor, type A domain"/>
    <property type="match status" value="1"/>
</dbReference>
<evidence type="ECO:0000313" key="1">
    <source>
        <dbReference type="EMBL" id="KAK7066041.1"/>
    </source>
</evidence>
<gene>
    <name evidence="1" type="ORF">SK128_019722</name>
</gene>
<proteinExistence type="predicted"/>
<keyword evidence="2" id="KW-1185">Reference proteome</keyword>
<dbReference type="EMBL" id="JAXCGZ010019508">
    <property type="protein sequence ID" value="KAK7066041.1"/>
    <property type="molecule type" value="Genomic_DNA"/>
</dbReference>
<name>A0AAN8WLD9_HALRR</name>
<organism evidence="1 2">
    <name type="scientific">Halocaridina rubra</name>
    <name type="common">Hawaiian red shrimp</name>
    <dbReference type="NCBI Taxonomy" id="373956"/>
    <lineage>
        <taxon>Eukaryota</taxon>
        <taxon>Metazoa</taxon>
        <taxon>Ecdysozoa</taxon>
        <taxon>Arthropoda</taxon>
        <taxon>Crustacea</taxon>
        <taxon>Multicrustacea</taxon>
        <taxon>Malacostraca</taxon>
        <taxon>Eumalacostraca</taxon>
        <taxon>Eucarida</taxon>
        <taxon>Decapoda</taxon>
        <taxon>Pleocyemata</taxon>
        <taxon>Caridea</taxon>
        <taxon>Atyoidea</taxon>
        <taxon>Atyidae</taxon>
        <taxon>Halocaridina</taxon>
    </lineage>
</organism>
<feature type="non-terminal residue" evidence="1">
    <location>
        <position position="86"/>
    </location>
</feature>
<accession>A0AAN8WLD9</accession>
<sequence length="86" mass="9434">MIANRYLKDNDTRNVRVFTYAVGPHPIPTAVLKQMACSTGGQYSVITTSSSVRTKIQESYTSLLTPAVPMRGTLIEQYTTAYTSAV</sequence>
<evidence type="ECO:0000313" key="2">
    <source>
        <dbReference type="Proteomes" id="UP001381693"/>
    </source>
</evidence>
<dbReference type="Proteomes" id="UP001381693">
    <property type="component" value="Unassembled WGS sequence"/>
</dbReference>